<dbReference type="PANTHER" id="PTHR48475:SF2">
    <property type="entry name" value="RIBONUCLEASE H"/>
    <property type="match status" value="1"/>
</dbReference>
<name>A0AAD8HB86_9APIA</name>
<dbReference type="GO" id="GO:0004519">
    <property type="term" value="F:endonuclease activity"/>
    <property type="evidence" value="ECO:0007669"/>
    <property type="project" value="UniProtKB-KW"/>
</dbReference>
<evidence type="ECO:0000313" key="8">
    <source>
        <dbReference type="EMBL" id="KAK1363786.1"/>
    </source>
</evidence>
<protein>
    <recommendedName>
        <fullName evidence="7">Reverse transcriptase RNase H-like domain-containing protein</fullName>
    </recommendedName>
</protein>
<keyword evidence="4" id="KW-0255">Endonuclease</keyword>
<dbReference type="AlphaFoldDB" id="A0AAD8HB86"/>
<dbReference type="Proteomes" id="UP001237642">
    <property type="component" value="Unassembled WGS sequence"/>
</dbReference>
<gene>
    <name evidence="8" type="ORF">POM88_039347</name>
</gene>
<dbReference type="InterPro" id="IPR041373">
    <property type="entry name" value="RT_RNaseH"/>
</dbReference>
<dbReference type="GO" id="GO:0003964">
    <property type="term" value="F:RNA-directed DNA polymerase activity"/>
    <property type="evidence" value="ECO:0007669"/>
    <property type="project" value="UniProtKB-KW"/>
</dbReference>
<evidence type="ECO:0000256" key="6">
    <source>
        <dbReference type="ARBA" id="ARBA00022918"/>
    </source>
</evidence>
<keyword evidence="9" id="KW-1185">Reference proteome</keyword>
<evidence type="ECO:0000259" key="7">
    <source>
        <dbReference type="Pfam" id="PF17917"/>
    </source>
</evidence>
<accession>A0AAD8HB86</accession>
<feature type="domain" description="Reverse transcriptase RNase H-like" evidence="7">
    <location>
        <begin position="2"/>
        <end position="56"/>
    </location>
</feature>
<keyword evidence="5" id="KW-0378">Hydrolase</keyword>
<dbReference type="EMBL" id="JAUIZM010000009">
    <property type="protein sequence ID" value="KAK1363786.1"/>
    <property type="molecule type" value="Genomic_DNA"/>
</dbReference>
<sequence length="136" mass="15379">MIEKFALALIMASRKLRPYFQAHKIEVLTNYPLRNILNSPQVSGRLIKWAIELGEFDIKYKPRTTIKAQTLANFMVECTIDNQEVGGQEAVLEGREEEKQDEDTMSKECWVLYFDGASKTKSSGAGLVLQSPDGFC</sequence>
<proteinExistence type="predicted"/>
<dbReference type="InterPro" id="IPR043502">
    <property type="entry name" value="DNA/RNA_pol_sf"/>
</dbReference>
<evidence type="ECO:0000256" key="5">
    <source>
        <dbReference type="ARBA" id="ARBA00022801"/>
    </source>
</evidence>
<keyword evidence="1" id="KW-0808">Transferase</keyword>
<dbReference type="GO" id="GO:0016787">
    <property type="term" value="F:hydrolase activity"/>
    <property type="evidence" value="ECO:0007669"/>
    <property type="project" value="UniProtKB-KW"/>
</dbReference>
<reference evidence="8" key="2">
    <citation type="submission" date="2023-05" db="EMBL/GenBank/DDBJ databases">
        <authorList>
            <person name="Schelkunov M.I."/>
        </authorList>
    </citation>
    <scope>NUCLEOTIDE SEQUENCE</scope>
    <source>
        <strain evidence="8">Hsosn_3</strain>
        <tissue evidence="8">Leaf</tissue>
    </source>
</reference>
<reference evidence="8" key="1">
    <citation type="submission" date="2023-02" db="EMBL/GenBank/DDBJ databases">
        <title>Genome of toxic invasive species Heracleum sosnowskyi carries increased number of genes despite the absence of recent whole-genome duplications.</title>
        <authorList>
            <person name="Schelkunov M."/>
            <person name="Shtratnikova V."/>
            <person name="Makarenko M."/>
            <person name="Klepikova A."/>
            <person name="Omelchenko D."/>
            <person name="Novikova G."/>
            <person name="Obukhova E."/>
            <person name="Bogdanov V."/>
            <person name="Penin A."/>
            <person name="Logacheva M."/>
        </authorList>
    </citation>
    <scope>NUCLEOTIDE SEQUENCE</scope>
    <source>
        <strain evidence="8">Hsosn_3</strain>
        <tissue evidence="8">Leaf</tissue>
    </source>
</reference>
<keyword evidence="6" id="KW-0695">RNA-directed DNA polymerase</keyword>
<evidence type="ECO:0000256" key="4">
    <source>
        <dbReference type="ARBA" id="ARBA00022759"/>
    </source>
</evidence>
<dbReference type="Pfam" id="PF17917">
    <property type="entry name" value="RT_RNaseH"/>
    <property type="match status" value="1"/>
</dbReference>
<organism evidence="8 9">
    <name type="scientific">Heracleum sosnowskyi</name>
    <dbReference type="NCBI Taxonomy" id="360622"/>
    <lineage>
        <taxon>Eukaryota</taxon>
        <taxon>Viridiplantae</taxon>
        <taxon>Streptophyta</taxon>
        <taxon>Embryophyta</taxon>
        <taxon>Tracheophyta</taxon>
        <taxon>Spermatophyta</taxon>
        <taxon>Magnoliopsida</taxon>
        <taxon>eudicotyledons</taxon>
        <taxon>Gunneridae</taxon>
        <taxon>Pentapetalae</taxon>
        <taxon>asterids</taxon>
        <taxon>campanulids</taxon>
        <taxon>Apiales</taxon>
        <taxon>Apiaceae</taxon>
        <taxon>Apioideae</taxon>
        <taxon>apioid superclade</taxon>
        <taxon>Tordylieae</taxon>
        <taxon>Tordyliinae</taxon>
        <taxon>Heracleum</taxon>
    </lineage>
</organism>
<comment type="caution">
    <text evidence="8">The sequence shown here is derived from an EMBL/GenBank/DDBJ whole genome shotgun (WGS) entry which is preliminary data.</text>
</comment>
<dbReference type="PANTHER" id="PTHR48475">
    <property type="entry name" value="RIBONUCLEASE H"/>
    <property type="match status" value="1"/>
</dbReference>
<keyword evidence="3" id="KW-0540">Nuclease</keyword>
<evidence type="ECO:0000256" key="2">
    <source>
        <dbReference type="ARBA" id="ARBA00022695"/>
    </source>
</evidence>
<evidence type="ECO:0000256" key="1">
    <source>
        <dbReference type="ARBA" id="ARBA00022679"/>
    </source>
</evidence>
<evidence type="ECO:0000256" key="3">
    <source>
        <dbReference type="ARBA" id="ARBA00022722"/>
    </source>
</evidence>
<dbReference type="SUPFAM" id="SSF56672">
    <property type="entry name" value="DNA/RNA polymerases"/>
    <property type="match status" value="1"/>
</dbReference>
<evidence type="ECO:0000313" key="9">
    <source>
        <dbReference type="Proteomes" id="UP001237642"/>
    </source>
</evidence>
<keyword evidence="2" id="KW-0548">Nucleotidyltransferase</keyword>